<reference evidence="2 3" key="1">
    <citation type="submission" date="2017-06" db="EMBL/GenBank/DDBJ databases">
        <title>Herbaspirillum phytohormonus sp. nov., isolated from the root nodule of Robinia pseudoacacia in lead-zinc mine.</title>
        <authorList>
            <person name="Fan M."/>
            <person name="Lin Y."/>
        </authorList>
    </citation>
    <scope>NUCLEOTIDE SEQUENCE [LARGE SCALE GENOMIC DNA]</scope>
    <source>
        <strain evidence="2 3">HZ10</strain>
    </source>
</reference>
<feature type="compositionally biased region" description="Low complexity" evidence="1">
    <location>
        <begin position="19"/>
        <end position="29"/>
    </location>
</feature>
<evidence type="ECO:0000313" key="3">
    <source>
        <dbReference type="Proteomes" id="UP000197596"/>
    </source>
</evidence>
<dbReference type="AlphaFoldDB" id="A0A246WS49"/>
<evidence type="ECO:0000256" key="1">
    <source>
        <dbReference type="SAM" id="MobiDB-lite"/>
    </source>
</evidence>
<comment type="caution">
    <text evidence="2">The sequence shown here is derived from an EMBL/GenBank/DDBJ whole genome shotgun (WGS) entry which is preliminary data.</text>
</comment>
<feature type="region of interest" description="Disordered" evidence="1">
    <location>
        <begin position="1"/>
        <end position="29"/>
    </location>
</feature>
<dbReference type="GO" id="GO:0006401">
    <property type="term" value="P:RNA catabolic process"/>
    <property type="evidence" value="ECO:0007669"/>
    <property type="project" value="InterPro"/>
</dbReference>
<name>A0A246WS49_9BURK</name>
<dbReference type="SUPFAM" id="SSF143011">
    <property type="entry name" value="RelE-like"/>
    <property type="match status" value="1"/>
</dbReference>
<dbReference type="EMBL" id="NJGU01000005">
    <property type="protein sequence ID" value="OWY29255.1"/>
    <property type="molecule type" value="Genomic_DNA"/>
</dbReference>
<dbReference type="InterPro" id="IPR035093">
    <property type="entry name" value="RelE/ParE_toxin_dom_sf"/>
</dbReference>
<protein>
    <submittedName>
        <fullName evidence="2">Uncharacterized protein</fullName>
    </submittedName>
</protein>
<dbReference type="Gene3D" id="3.30.2310.20">
    <property type="entry name" value="RelE-like"/>
    <property type="match status" value="1"/>
</dbReference>
<proteinExistence type="predicted"/>
<organism evidence="2 3">
    <name type="scientific">Herbaspirillum robiniae</name>
    <dbReference type="NCBI Taxonomy" id="2014887"/>
    <lineage>
        <taxon>Bacteria</taxon>
        <taxon>Pseudomonadati</taxon>
        <taxon>Pseudomonadota</taxon>
        <taxon>Betaproteobacteria</taxon>
        <taxon>Burkholderiales</taxon>
        <taxon>Oxalobacteraceae</taxon>
        <taxon>Herbaspirillum</taxon>
    </lineage>
</organism>
<accession>A0A246WS49</accession>
<sequence length="122" mass="14134">MALAAGRRPPVRHRRQRRPPAAQPAAAAHRVPVAAGGRMKLFMTPMAMEDFAFWRRQDSELARRIARLLRRLRDGESLPPQQVSALPLRLQGLCAVRLTAEHRLVFERLRDRIVVHQCRFHY</sequence>
<dbReference type="GO" id="GO:0004519">
    <property type="term" value="F:endonuclease activity"/>
    <property type="evidence" value="ECO:0007669"/>
    <property type="project" value="InterPro"/>
</dbReference>
<dbReference type="Proteomes" id="UP000197596">
    <property type="component" value="Unassembled WGS sequence"/>
</dbReference>
<dbReference type="Pfam" id="PF06769">
    <property type="entry name" value="YoeB_toxin"/>
    <property type="match status" value="1"/>
</dbReference>
<gene>
    <name evidence="2" type="ORF">CEJ42_10390</name>
</gene>
<evidence type="ECO:0000313" key="2">
    <source>
        <dbReference type="EMBL" id="OWY29255.1"/>
    </source>
</evidence>
<dbReference type="InterPro" id="IPR009614">
    <property type="entry name" value="YoeB_toxin"/>
</dbReference>
<feature type="compositionally biased region" description="Basic residues" evidence="1">
    <location>
        <begin position="9"/>
        <end position="18"/>
    </location>
</feature>